<feature type="domain" description="Microcystin LR degradation protein MlrC C-terminal" evidence="2">
    <location>
        <begin position="297"/>
        <end position="471"/>
    </location>
</feature>
<dbReference type="InterPro" id="IPR010799">
    <property type="entry name" value="MlrC_C"/>
</dbReference>
<dbReference type="Pfam" id="PF07364">
    <property type="entry name" value="DUF1485"/>
    <property type="match status" value="1"/>
</dbReference>
<evidence type="ECO:0000313" key="4">
    <source>
        <dbReference type="EMBL" id="MDN3922133.1"/>
    </source>
</evidence>
<evidence type="ECO:0000259" key="2">
    <source>
        <dbReference type="Pfam" id="PF07171"/>
    </source>
</evidence>
<comment type="function">
    <text evidence="1">Involved in peptidolytic degradation of cyclic heptapeptide hepatotoxin microcystin (MC).</text>
</comment>
<keyword evidence="1" id="KW-0378">Hydrolase</keyword>
<comment type="caution">
    <text evidence="4">The sequence shown here is derived from an EMBL/GenBank/DDBJ whole genome shotgun (WGS) entry which is preliminary data.</text>
</comment>
<comment type="similarity">
    <text evidence="1">Belongs to the peptidase M81 family.</text>
</comment>
<keyword evidence="1" id="KW-0482">Metalloprotease</keyword>
<evidence type="ECO:0000259" key="3">
    <source>
        <dbReference type="Pfam" id="PF07364"/>
    </source>
</evidence>
<evidence type="ECO:0000256" key="1">
    <source>
        <dbReference type="PIRNR" id="PIRNR012702"/>
    </source>
</evidence>
<sequence length="487" mass="52661">MKFFIAHLATETNTFAAAPTGRGGFEEYGIFHGDASRRAPEGTGSFLRFLRDMIEADGHEVAESLCTLAQPAGRTVRQVYEALRDEILADLRAAMPVDAVQLLLHGAMAAEGYDDCEGDLAAHIRCIVGPEVVIGLELDLHCHFTERMRRSADAILAFKEYPHVDGEARGRELYRLLVDTAAARIRPVTAVFDCKMVGLWHTTREPMKSFVARMQAVEREPGLLSVSLGHGFPWGDVPEAGAKLWVITDGDAALAAEWAGRLGREFWDLRAAISPHTLGIDEALDQALALGEGPVVLADIADNPGGGAAGDSTFILRRLIERGIGNLVLGALWDLGAVQICKDAGVGAELDLRVGGKCGPASGLPVDLRVLVRGVVEDHSQSALDSRERLGTCVWVEAANGLHLLLSSIRTQTYGADAFTGMGIGLEDKSLIVVKSTQHFHAQFAPLARAVFYVSTPGALSLDFASIPYRRRSLDFWPRVEDPHARD</sequence>
<dbReference type="Proteomes" id="UP001228044">
    <property type="component" value="Unassembled WGS sequence"/>
</dbReference>
<dbReference type="EMBL" id="JAUHHC010000005">
    <property type="protein sequence ID" value="MDN3922133.1"/>
    <property type="molecule type" value="Genomic_DNA"/>
</dbReference>
<evidence type="ECO:0000313" key="5">
    <source>
        <dbReference type="Proteomes" id="UP001228044"/>
    </source>
</evidence>
<keyword evidence="1" id="KW-0645">Protease</keyword>
<accession>A0ABT8DVF8</accession>
<keyword evidence="5" id="KW-1185">Reference proteome</keyword>
<keyword evidence="1" id="KW-0479">Metal-binding</keyword>
<reference evidence="4 5" key="1">
    <citation type="submission" date="2023-06" db="EMBL/GenBank/DDBJ databases">
        <title>Pelomonas sp. PFR6 16S ribosomal RNA gene Genome sequencing and assembly.</title>
        <authorList>
            <person name="Woo H."/>
        </authorList>
    </citation>
    <scope>NUCLEOTIDE SEQUENCE [LARGE SCALE GENOMIC DNA]</scope>
    <source>
        <strain evidence="4 5">PFR6</strain>
    </source>
</reference>
<dbReference type="PIRSF" id="PIRSF012702">
    <property type="entry name" value="UCP012702"/>
    <property type="match status" value="1"/>
</dbReference>
<dbReference type="InterPro" id="IPR015995">
    <property type="entry name" value="MlrC_N"/>
</dbReference>
<dbReference type="Pfam" id="PF07171">
    <property type="entry name" value="MlrC_C"/>
    <property type="match status" value="1"/>
</dbReference>
<dbReference type="RefSeq" id="WP_290360448.1">
    <property type="nucleotide sequence ID" value="NZ_JAUHHC010000005.1"/>
</dbReference>
<gene>
    <name evidence="4" type="ORF">QWJ38_17720</name>
</gene>
<organism evidence="4 5">
    <name type="scientific">Roseateles violae</name>
    <dbReference type="NCBI Taxonomy" id="3058042"/>
    <lineage>
        <taxon>Bacteria</taxon>
        <taxon>Pseudomonadati</taxon>
        <taxon>Pseudomonadota</taxon>
        <taxon>Betaproteobacteria</taxon>
        <taxon>Burkholderiales</taxon>
        <taxon>Sphaerotilaceae</taxon>
        <taxon>Roseateles</taxon>
    </lineage>
</organism>
<protein>
    <recommendedName>
        <fullName evidence="1">Microcystinase C</fullName>
        <shortName evidence="1">MlrC</shortName>
    </recommendedName>
</protein>
<proteinExistence type="inferred from homology"/>
<comment type="cofactor">
    <cofactor evidence="1">
        <name>Zn(2+)</name>
        <dbReference type="ChEBI" id="CHEBI:29105"/>
    </cofactor>
    <text evidence="1">Binds 1 zinc ion per subunit.</text>
</comment>
<dbReference type="InterPro" id="IPR009197">
    <property type="entry name" value="MlrC"/>
</dbReference>
<name>A0ABT8DVF8_9BURK</name>
<feature type="domain" description="Microcystin LR degradation protein MlrC N-terminal" evidence="3">
    <location>
        <begin position="2"/>
        <end position="288"/>
    </location>
</feature>